<comment type="pathway">
    <text evidence="1 9">Carbohydrate degradation; glycolysis; pyruvate from D-glyceraldehyde 3-phosphate: step 4/5.</text>
</comment>
<dbReference type="PANTHER" id="PTHR11902:SF1">
    <property type="entry name" value="ENOLASE"/>
    <property type="match status" value="1"/>
</dbReference>
<comment type="similarity">
    <text evidence="2 9">Belongs to the enolase family.</text>
</comment>
<keyword evidence="9" id="KW-0963">Cytoplasm</keyword>
<feature type="domain" description="Enolase N-terminal" evidence="14">
    <location>
        <begin position="5"/>
        <end position="135"/>
    </location>
</feature>
<evidence type="ECO:0000256" key="5">
    <source>
        <dbReference type="ARBA" id="ARBA00022525"/>
    </source>
</evidence>
<dbReference type="SMART" id="SM01192">
    <property type="entry name" value="Enolase_C"/>
    <property type="match status" value="1"/>
</dbReference>
<feature type="binding site" evidence="11">
    <location>
        <position position="293"/>
    </location>
    <ligand>
        <name>substrate</name>
    </ligand>
</feature>
<dbReference type="GO" id="GO:0000287">
    <property type="term" value="F:magnesium ion binding"/>
    <property type="evidence" value="ECO:0007669"/>
    <property type="project" value="UniProtKB-UniRule"/>
</dbReference>
<dbReference type="InterPro" id="IPR020810">
    <property type="entry name" value="Enolase_C"/>
</dbReference>
<dbReference type="InterPro" id="IPR000941">
    <property type="entry name" value="Enolase"/>
</dbReference>
<feature type="binding site" evidence="9">
    <location>
        <position position="348"/>
    </location>
    <ligand>
        <name>(2R)-2-phosphoglycerate</name>
        <dbReference type="ChEBI" id="CHEBI:58289"/>
    </ligand>
</feature>
<keyword evidence="5 9" id="KW-0964">Secreted</keyword>
<sequence>MPSKIKKISALEILDSRGNPTIEVTVELTNKMTATAAVPSGASTGRFEACELRDNNRFRYQGKGVLKAVENVNKILNKELNGLQTTEQKKIDELMIEIDGTKNKSRLGANAILGVSLAVAKAAAQITGLPLYEYLRNLYEPKLKKFNLPTPVVNVINGGRHADTNINLQEFWIAPIRAETFADKLRQASEIFHKLGDLLQATGLDTDLGNEGGYAPDFKSHHQVLGFLQQAVENSGYKPGQDIVFGLDAGASELYNETKGIYKLDLEQEEFQAEELMDYYLDLMAIYPLQFLEDPFAEDDWPAWQQFTKDQYVVSHQIKVIGDDLFVTKEERLKKGIDLSAANAIIIKPNQVGTLTETLATVRLAQQNKYKIIVSHRSGETSDTTIADLAVAVDAEYIKTGSTARGERIAKYNRLLNIEEKIK</sequence>
<dbReference type="PIRSF" id="PIRSF001400">
    <property type="entry name" value="Enolase"/>
    <property type="match status" value="1"/>
</dbReference>
<keyword evidence="8 9" id="KW-0456">Lyase</keyword>
<dbReference type="GO" id="GO:0000015">
    <property type="term" value="C:phosphopyruvate hydratase complex"/>
    <property type="evidence" value="ECO:0007669"/>
    <property type="project" value="InterPro"/>
</dbReference>
<feature type="domain" description="Enolase C-terminal TIM barrel" evidence="13">
    <location>
        <begin position="145"/>
        <end position="422"/>
    </location>
</feature>
<protein>
    <recommendedName>
        <fullName evidence="4 9">Enolase</fullName>
        <ecNumber evidence="3 9">4.2.1.11</ecNumber>
    </recommendedName>
    <alternativeName>
        <fullName evidence="9">2-phospho-D-glycerate hydro-lyase</fullName>
    </alternativeName>
    <alternativeName>
        <fullName evidence="9">2-phosphoglycerate dehydratase</fullName>
    </alternativeName>
</protein>
<feature type="binding site" evidence="11">
    <location>
        <position position="161"/>
    </location>
    <ligand>
        <name>substrate</name>
    </ligand>
</feature>
<evidence type="ECO:0000256" key="6">
    <source>
        <dbReference type="ARBA" id="ARBA00022842"/>
    </source>
</evidence>
<evidence type="ECO:0000259" key="14">
    <source>
        <dbReference type="SMART" id="SM01193"/>
    </source>
</evidence>
<evidence type="ECO:0000256" key="8">
    <source>
        <dbReference type="ARBA" id="ARBA00023239"/>
    </source>
</evidence>
<feature type="binding site" evidence="11">
    <location>
        <begin position="375"/>
        <end position="378"/>
    </location>
    <ligand>
        <name>substrate</name>
    </ligand>
</feature>
<organism evidence="15 16">
    <name type="scientific">Candidatus Komeilibacteria bacterium CG11_big_fil_rev_8_21_14_0_20_36_20</name>
    <dbReference type="NCBI Taxonomy" id="1974477"/>
    <lineage>
        <taxon>Bacteria</taxon>
        <taxon>Candidatus Komeiliibacteriota</taxon>
    </lineage>
</organism>
<evidence type="ECO:0000256" key="3">
    <source>
        <dbReference type="ARBA" id="ARBA00012058"/>
    </source>
</evidence>
<feature type="binding site" evidence="11">
    <location>
        <position position="399"/>
    </location>
    <ligand>
        <name>substrate</name>
    </ligand>
</feature>
<dbReference type="PANTHER" id="PTHR11902">
    <property type="entry name" value="ENOLASE"/>
    <property type="match status" value="1"/>
</dbReference>
<feature type="binding site" evidence="9">
    <location>
        <position position="378"/>
    </location>
    <ligand>
        <name>(2R)-2-phosphoglycerate</name>
        <dbReference type="ChEBI" id="CHEBI:58289"/>
    </ligand>
</feature>
<comment type="subcellular location">
    <subcellularLocation>
        <location evidence="9">Cytoplasm</location>
    </subcellularLocation>
    <subcellularLocation>
        <location evidence="9">Secreted</location>
    </subcellularLocation>
    <subcellularLocation>
        <location evidence="9">Cell surface</location>
    </subcellularLocation>
    <text evidence="9">Fractions of enolase are present in both the cytoplasm and on the cell surface.</text>
</comment>
<dbReference type="InterPro" id="IPR020809">
    <property type="entry name" value="Enolase_CS"/>
</dbReference>
<proteinExistence type="inferred from homology"/>
<dbReference type="Gene3D" id="3.30.390.10">
    <property type="entry name" value="Enolase-like, N-terminal domain"/>
    <property type="match status" value="1"/>
</dbReference>
<feature type="binding site" evidence="9">
    <location>
        <position position="169"/>
    </location>
    <ligand>
        <name>(2R)-2-phosphoglycerate</name>
        <dbReference type="ChEBI" id="CHEBI:58289"/>
    </ligand>
</feature>
<dbReference type="EC" id="4.2.1.11" evidence="3 9"/>
<dbReference type="GO" id="GO:0009986">
    <property type="term" value="C:cell surface"/>
    <property type="evidence" value="ECO:0007669"/>
    <property type="project" value="UniProtKB-SubCell"/>
</dbReference>
<dbReference type="PROSITE" id="PS00164">
    <property type="entry name" value="ENOLASE"/>
    <property type="match status" value="1"/>
</dbReference>
<evidence type="ECO:0000256" key="9">
    <source>
        <dbReference type="HAMAP-Rule" id="MF_00318"/>
    </source>
</evidence>
<dbReference type="InterPro" id="IPR020811">
    <property type="entry name" value="Enolase_N"/>
</dbReference>
<comment type="function">
    <text evidence="9">Catalyzes the reversible conversion of 2-phosphoglycerate (2-PG) into phosphoenolpyruvate (PEP). It is essential for the degradation of carbohydrates via glycolysis.</text>
</comment>
<dbReference type="PRINTS" id="PR00148">
    <property type="entry name" value="ENOLASE"/>
</dbReference>
<name>A0A2H0NE91_9BACT</name>
<comment type="caution">
    <text evidence="15">The sequence shown here is derived from an EMBL/GenBank/DDBJ whole genome shotgun (WGS) entry which is preliminary data.</text>
</comment>
<dbReference type="UniPathway" id="UPA00109">
    <property type="reaction ID" value="UER00187"/>
</dbReference>
<gene>
    <name evidence="9" type="primary">eno</name>
    <name evidence="15" type="ORF">COV55_00510</name>
</gene>
<feature type="active site" description="Proton donor" evidence="9 10">
    <location>
        <position position="211"/>
    </location>
</feature>
<comment type="cofactor">
    <cofactor evidence="12">
        <name>Mg(2+)</name>
        <dbReference type="ChEBI" id="CHEBI:18420"/>
    </cofactor>
    <text evidence="12">Mg(2+) is required for catalysis and for stabilizing the dimer.</text>
</comment>
<dbReference type="NCBIfam" id="TIGR01060">
    <property type="entry name" value="eno"/>
    <property type="match status" value="1"/>
</dbReference>
<dbReference type="Pfam" id="PF03952">
    <property type="entry name" value="Enolase_N"/>
    <property type="match status" value="1"/>
</dbReference>
<dbReference type="Proteomes" id="UP000230564">
    <property type="component" value="Unassembled WGS sequence"/>
</dbReference>
<dbReference type="SUPFAM" id="SSF51604">
    <property type="entry name" value="Enolase C-terminal domain-like"/>
    <property type="match status" value="1"/>
</dbReference>
<evidence type="ECO:0000256" key="2">
    <source>
        <dbReference type="ARBA" id="ARBA00009604"/>
    </source>
</evidence>
<dbReference type="GO" id="GO:0004634">
    <property type="term" value="F:phosphopyruvate hydratase activity"/>
    <property type="evidence" value="ECO:0007669"/>
    <property type="project" value="UniProtKB-UniRule"/>
</dbReference>
<reference evidence="15 16" key="1">
    <citation type="submission" date="2017-09" db="EMBL/GenBank/DDBJ databases">
        <title>Depth-based differentiation of microbial function through sediment-hosted aquifers and enrichment of novel symbionts in the deep terrestrial subsurface.</title>
        <authorList>
            <person name="Probst A.J."/>
            <person name="Ladd B."/>
            <person name="Jarett J.K."/>
            <person name="Geller-Mcgrath D.E."/>
            <person name="Sieber C.M."/>
            <person name="Emerson J.B."/>
            <person name="Anantharaman K."/>
            <person name="Thomas B.C."/>
            <person name="Malmstrom R."/>
            <person name="Stieglmeier M."/>
            <person name="Klingl A."/>
            <person name="Woyke T."/>
            <person name="Ryan C.M."/>
            <person name="Banfield J.F."/>
        </authorList>
    </citation>
    <scope>NUCLEOTIDE SEQUENCE [LARGE SCALE GENOMIC DNA]</scope>
    <source>
        <strain evidence="15">CG11_big_fil_rev_8_21_14_0_20_36_20</strain>
    </source>
</reference>
<comment type="catalytic activity">
    <reaction evidence="9">
        <text>(2R)-2-phosphoglycerate = phosphoenolpyruvate + H2O</text>
        <dbReference type="Rhea" id="RHEA:10164"/>
        <dbReference type="ChEBI" id="CHEBI:15377"/>
        <dbReference type="ChEBI" id="CHEBI:58289"/>
        <dbReference type="ChEBI" id="CHEBI:58702"/>
        <dbReference type="EC" id="4.2.1.11"/>
    </reaction>
</comment>
<dbReference type="Gene3D" id="3.20.20.120">
    <property type="entry name" value="Enolase-like C-terminal domain"/>
    <property type="match status" value="1"/>
</dbReference>
<dbReference type="SMART" id="SM01193">
    <property type="entry name" value="Enolase_N"/>
    <property type="match status" value="1"/>
</dbReference>
<dbReference type="CDD" id="cd03313">
    <property type="entry name" value="enolase"/>
    <property type="match status" value="1"/>
</dbReference>
<feature type="binding site" evidence="9 12">
    <location>
        <position position="248"/>
    </location>
    <ligand>
        <name>Mg(2+)</name>
        <dbReference type="ChEBI" id="CHEBI:18420"/>
    </ligand>
</feature>
<dbReference type="SFLD" id="SFLDS00001">
    <property type="entry name" value="Enolase"/>
    <property type="match status" value="1"/>
</dbReference>
<dbReference type="Pfam" id="PF00113">
    <property type="entry name" value="Enolase_C"/>
    <property type="match status" value="1"/>
</dbReference>
<feature type="binding site" evidence="9">
    <location>
        <position position="399"/>
    </location>
    <ligand>
        <name>(2R)-2-phosphoglycerate</name>
        <dbReference type="ChEBI" id="CHEBI:58289"/>
    </ligand>
</feature>
<keyword evidence="9 12" id="KW-0479">Metal-binding</keyword>
<keyword evidence="15" id="KW-0670">Pyruvate</keyword>
<dbReference type="HAMAP" id="MF_00318">
    <property type="entry name" value="Enolase"/>
    <property type="match status" value="1"/>
</dbReference>
<evidence type="ECO:0000256" key="1">
    <source>
        <dbReference type="ARBA" id="ARBA00005031"/>
    </source>
</evidence>
<dbReference type="SUPFAM" id="SSF54826">
    <property type="entry name" value="Enolase N-terminal domain-like"/>
    <property type="match status" value="1"/>
</dbReference>
<comment type="cofactor">
    <cofactor evidence="9">
        <name>Mg(2+)</name>
        <dbReference type="ChEBI" id="CHEBI:18420"/>
    </cofactor>
    <text evidence="9">Binds a second Mg(2+) ion via substrate during catalysis.</text>
</comment>
<dbReference type="InterPro" id="IPR029017">
    <property type="entry name" value="Enolase-like_N"/>
</dbReference>
<evidence type="ECO:0000259" key="13">
    <source>
        <dbReference type="SMART" id="SM01192"/>
    </source>
</evidence>
<feature type="active site" description="Proton acceptor" evidence="9 10">
    <location>
        <position position="348"/>
    </location>
</feature>
<feature type="binding site" evidence="9 12">
    <location>
        <position position="323"/>
    </location>
    <ligand>
        <name>Mg(2+)</name>
        <dbReference type="ChEBI" id="CHEBI:18420"/>
    </ligand>
</feature>
<feature type="binding site" evidence="11">
    <location>
        <position position="170"/>
    </location>
    <ligand>
        <name>substrate</name>
    </ligand>
</feature>
<dbReference type="AlphaFoldDB" id="A0A2H0NE91"/>
<accession>A0A2H0NE91</accession>
<feature type="binding site" evidence="11">
    <location>
        <position position="323"/>
    </location>
    <ligand>
        <name>substrate</name>
    </ligand>
</feature>
<feature type="binding site" evidence="9 12">
    <location>
        <position position="293"/>
    </location>
    <ligand>
        <name>Mg(2+)</name>
        <dbReference type="ChEBI" id="CHEBI:18420"/>
    </ligand>
</feature>
<dbReference type="FunFam" id="3.30.390.10:FF:000001">
    <property type="entry name" value="Enolase"/>
    <property type="match status" value="1"/>
</dbReference>
<dbReference type="EMBL" id="PCWQ01000006">
    <property type="protein sequence ID" value="PIR07210.1"/>
    <property type="molecule type" value="Genomic_DNA"/>
</dbReference>
<dbReference type="SFLD" id="SFLDF00002">
    <property type="entry name" value="enolase"/>
    <property type="match status" value="1"/>
</dbReference>
<dbReference type="InterPro" id="IPR036849">
    <property type="entry name" value="Enolase-like_C_sf"/>
</dbReference>
<dbReference type="GO" id="GO:0005576">
    <property type="term" value="C:extracellular region"/>
    <property type="evidence" value="ECO:0007669"/>
    <property type="project" value="UniProtKB-SubCell"/>
</dbReference>
<keyword evidence="6 9" id="KW-0460">Magnesium</keyword>
<dbReference type="GO" id="GO:0006096">
    <property type="term" value="P:glycolytic process"/>
    <property type="evidence" value="ECO:0007669"/>
    <property type="project" value="UniProtKB-UniRule"/>
</dbReference>
<evidence type="ECO:0000256" key="10">
    <source>
        <dbReference type="PIRSR" id="PIRSR001400-1"/>
    </source>
</evidence>
<keyword evidence="7 9" id="KW-0324">Glycolysis</keyword>
<dbReference type="SFLD" id="SFLDG00178">
    <property type="entry name" value="enolase"/>
    <property type="match status" value="1"/>
</dbReference>
<evidence type="ECO:0000256" key="4">
    <source>
        <dbReference type="ARBA" id="ARBA00017068"/>
    </source>
</evidence>
<feature type="binding site" evidence="9">
    <location>
        <position position="377"/>
    </location>
    <ligand>
        <name>(2R)-2-phosphoglycerate</name>
        <dbReference type="ChEBI" id="CHEBI:58289"/>
    </ligand>
</feature>
<evidence type="ECO:0000256" key="7">
    <source>
        <dbReference type="ARBA" id="ARBA00023152"/>
    </source>
</evidence>
<evidence type="ECO:0000256" key="11">
    <source>
        <dbReference type="PIRSR" id="PIRSR001400-2"/>
    </source>
</evidence>
<evidence type="ECO:0000313" key="16">
    <source>
        <dbReference type="Proteomes" id="UP000230564"/>
    </source>
</evidence>
<evidence type="ECO:0000313" key="15">
    <source>
        <dbReference type="EMBL" id="PIR07210.1"/>
    </source>
</evidence>
<evidence type="ECO:0000256" key="12">
    <source>
        <dbReference type="PIRSR" id="PIRSR001400-3"/>
    </source>
</evidence>